<protein>
    <submittedName>
        <fullName evidence="1">Uncharacterized protein</fullName>
    </submittedName>
</protein>
<gene>
    <name evidence="1" type="ORF">DSO57_1020404</name>
</gene>
<evidence type="ECO:0000313" key="2">
    <source>
        <dbReference type="Proteomes" id="UP001165960"/>
    </source>
</evidence>
<dbReference type="Proteomes" id="UP001165960">
    <property type="component" value="Unassembled WGS sequence"/>
</dbReference>
<comment type="caution">
    <text evidence="1">The sequence shown here is derived from an EMBL/GenBank/DDBJ whole genome shotgun (WGS) entry which is preliminary data.</text>
</comment>
<reference evidence="1" key="1">
    <citation type="submission" date="2022-04" db="EMBL/GenBank/DDBJ databases">
        <title>Genome of the entomopathogenic fungus Entomophthora muscae.</title>
        <authorList>
            <person name="Elya C."/>
            <person name="Lovett B.R."/>
            <person name="Lee E."/>
            <person name="Macias A.M."/>
            <person name="Hajek A.E."/>
            <person name="De Bivort B.L."/>
            <person name="Kasson M.T."/>
            <person name="De Fine Licht H.H."/>
            <person name="Stajich J.E."/>
        </authorList>
    </citation>
    <scope>NUCLEOTIDE SEQUENCE</scope>
    <source>
        <strain evidence="1">Berkeley</strain>
    </source>
</reference>
<keyword evidence="2" id="KW-1185">Reference proteome</keyword>
<sequence length="80" mass="8787">MSNQHMPMPMPMPMPPPTYTVPAQIIIQNPGSCAGGGNHDFEGEFTCCGIMWAIFCFPCGLFCCCCLRVHRCNKCGLVED</sequence>
<name>A0ACC2S5K9_9FUNG</name>
<dbReference type="EMBL" id="QTSX02005775">
    <property type="protein sequence ID" value="KAJ9057667.1"/>
    <property type="molecule type" value="Genomic_DNA"/>
</dbReference>
<accession>A0ACC2S5K9</accession>
<evidence type="ECO:0000313" key="1">
    <source>
        <dbReference type="EMBL" id="KAJ9057667.1"/>
    </source>
</evidence>
<proteinExistence type="predicted"/>
<organism evidence="1 2">
    <name type="scientific">Entomophthora muscae</name>
    <dbReference type="NCBI Taxonomy" id="34485"/>
    <lineage>
        <taxon>Eukaryota</taxon>
        <taxon>Fungi</taxon>
        <taxon>Fungi incertae sedis</taxon>
        <taxon>Zoopagomycota</taxon>
        <taxon>Entomophthoromycotina</taxon>
        <taxon>Entomophthoromycetes</taxon>
        <taxon>Entomophthorales</taxon>
        <taxon>Entomophthoraceae</taxon>
        <taxon>Entomophthora</taxon>
    </lineage>
</organism>